<dbReference type="PANTHER" id="PTHR33755">
    <property type="entry name" value="TOXIN PARE1-RELATED"/>
    <property type="match status" value="1"/>
</dbReference>
<name>A0A240E4A3_9GAMM</name>
<protein>
    <submittedName>
        <fullName evidence="3">Plasmid stabilization system protein ParE</fullName>
    </submittedName>
</protein>
<dbReference type="PANTHER" id="PTHR33755:SF6">
    <property type="entry name" value="PLASMID STABILIZATION SYSTEM PROTEIN"/>
    <property type="match status" value="1"/>
</dbReference>
<dbReference type="RefSeq" id="WP_171293970.1">
    <property type="nucleotide sequence ID" value="NZ_BAABHT010000020.1"/>
</dbReference>
<accession>A0A240E4A3</accession>
<sequence length="95" mass="10921">MLTVEWLESAVQDVIEITSYIAQFDPVAAMDMTDLFEVTAEKIPDQPYTGRPGRELGTREKIPHPRYVMVYRITNSSIQIVNVLHTSKQYPFSMD</sequence>
<comment type="similarity">
    <text evidence="1">Belongs to the RelE toxin family.</text>
</comment>
<evidence type="ECO:0000256" key="1">
    <source>
        <dbReference type="ARBA" id="ARBA00006226"/>
    </source>
</evidence>
<dbReference type="InterPro" id="IPR007712">
    <property type="entry name" value="RelE/ParE_toxin"/>
</dbReference>
<proteinExistence type="inferred from homology"/>
<dbReference type="Proteomes" id="UP000219042">
    <property type="component" value="Unassembled WGS sequence"/>
</dbReference>
<keyword evidence="4" id="KW-1185">Reference proteome</keyword>
<evidence type="ECO:0000313" key="4">
    <source>
        <dbReference type="Proteomes" id="UP000219042"/>
    </source>
</evidence>
<dbReference type="AlphaFoldDB" id="A0A240E4A3"/>
<keyword evidence="2" id="KW-1277">Toxin-antitoxin system</keyword>
<evidence type="ECO:0000313" key="3">
    <source>
        <dbReference type="EMBL" id="SNX43587.1"/>
    </source>
</evidence>
<dbReference type="InterPro" id="IPR051803">
    <property type="entry name" value="TA_system_RelE-like_toxin"/>
</dbReference>
<dbReference type="EMBL" id="OANT01000001">
    <property type="protein sequence ID" value="SNX43587.1"/>
    <property type="molecule type" value="Genomic_DNA"/>
</dbReference>
<organism evidence="3 4">
    <name type="scientific">Acinetobacter puyangensis</name>
    <dbReference type="NCBI Taxonomy" id="1096779"/>
    <lineage>
        <taxon>Bacteria</taxon>
        <taxon>Pseudomonadati</taxon>
        <taxon>Pseudomonadota</taxon>
        <taxon>Gammaproteobacteria</taxon>
        <taxon>Moraxellales</taxon>
        <taxon>Moraxellaceae</taxon>
        <taxon>Acinetobacter</taxon>
    </lineage>
</organism>
<reference evidence="4" key="1">
    <citation type="submission" date="2016-09" db="EMBL/GenBank/DDBJ databases">
        <authorList>
            <person name="Varghese N."/>
            <person name="Submissions S."/>
        </authorList>
    </citation>
    <scope>NUCLEOTIDE SEQUENCE [LARGE SCALE GENOMIC DNA]</scope>
    <source>
        <strain evidence="4">ANC 4466</strain>
    </source>
</reference>
<gene>
    <name evidence="3" type="ORF">SAMN05421731_101629</name>
</gene>
<dbReference type="Pfam" id="PF05016">
    <property type="entry name" value="ParE_toxin"/>
    <property type="match status" value="1"/>
</dbReference>
<evidence type="ECO:0000256" key="2">
    <source>
        <dbReference type="ARBA" id="ARBA00022649"/>
    </source>
</evidence>
<dbReference type="Gene3D" id="3.30.2310.20">
    <property type="entry name" value="RelE-like"/>
    <property type="match status" value="1"/>
</dbReference>
<dbReference type="InterPro" id="IPR035093">
    <property type="entry name" value="RelE/ParE_toxin_dom_sf"/>
</dbReference>